<accession>A0A8S8ZJM7</accession>
<evidence type="ECO:0000313" key="2">
    <source>
        <dbReference type="EMBL" id="KAA8630987.1"/>
    </source>
</evidence>
<sequence>MYLLPKPSSHLLGGVLASLSLSLSLVIFHFPASVSASPVSPKPIPMTTPKHLRDIHARLEVPLSYPTDLCSTNTTTTTPTKIPHLWSVSVQNITYSIPGIYDVPGTATFTVTNTFTNVTEKIACGLRFDSLCDVSLSTTNTKTQSVGGGGGVLDVSFQALIEVAYVTVVESVSCEGKNGSVSMSVGGMAEVYLGCDFEGSPRRCWGEEGGWVDAEVLGEVPGGETGGR</sequence>
<feature type="chain" id="PRO_5035792442" description="Ubiquitin 3 binding protein But2 C-terminal domain-containing protein" evidence="1">
    <location>
        <begin position="37"/>
        <end position="228"/>
    </location>
</feature>
<dbReference type="AlphaFoldDB" id="A0A8S8ZJM7"/>
<reference evidence="2 3" key="1">
    <citation type="submission" date="2017-07" db="EMBL/GenBank/DDBJ databases">
        <title>Genome sequence of the Sordaria macrospora wild type strain R19027.</title>
        <authorList>
            <person name="Nowrousian M."/>
            <person name="Teichert I."/>
            <person name="Kueck U."/>
        </authorList>
    </citation>
    <scope>NUCLEOTIDE SEQUENCE [LARGE SCALE GENOMIC DNA]</scope>
    <source>
        <strain evidence="2 3">R19027</strain>
        <tissue evidence="2">Mycelium</tissue>
    </source>
</reference>
<organism evidence="2 3">
    <name type="scientific">Sordaria macrospora</name>
    <dbReference type="NCBI Taxonomy" id="5147"/>
    <lineage>
        <taxon>Eukaryota</taxon>
        <taxon>Fungi</taxon>
        <taxon>Dikarya</taxon>
        <taxon>Ascomycota</taxon>
        <taxon>Pezizomycotina</taxon>
        <taxon>Sordariomycetes</taxon>
        <taxon>Sordariomycetidae</taxon>
        <taxon>Sordariales</taxon>
        <taxon>Sordariaceae</taxon>
        <taxon>Sordaria</taxon>
    </lineage>
</organism>
<name>A0A8S8ZJM7_SORMA</name>
<dbReference type="EMBL" id="NMPR01000089">
    <property type="protein sequence ID" value="KAA8630987.1"/>
    <property type="molecule type" value="Genomic_DNA"/>
</dbReference>
<protein>
    <recommendedName>
        <fullName evidence="4">Ubiquitin 3 binding protein But2 C-terminal domain-containing protein</fullName>
    </recommendedName>
</protein>
<keyword evidence="1" id="KW-0732">Signal</keyword>
<gene>
    <name evidence="2" type="ORF">SMACR_06792</name>
</gene>
<comment type="caution">
    <text evidence="2">The sequence shown here is derived from an EMBL/GenBank/DDBJ whole genome shotgun (WGS) entry which is preliminary data.</text>
</comment>
<evidence type="ECO:0000256" key="1">
    <source>
        <dbReference type="SAM" id="SignalP"/>
    </source>
</evidence>
<feature type="signal peptide" evidence="1">
    <location>
        <begin position="1"/>
        <end position="36"/>
    </location>
</feature>
<dbReference type="Proteomes" id="UP000433876">
    <property type="component" value="Unassembled WGS sequence"/>
</dbReference>
<proteinExistence type="predicted"/>
<evidence type="ECO:0008006" key="4">
    <source>
        <dbReference type="Google" id="ProtNLM"/>
    </source>
</evidence>
<dbReference type="VEuPathDB" id="FungiDB:SMAC_06792"/>
<evidence type="ECO:0000313" key="3">
    <source>
        <dbReference type="Proteomes" id="UP000433876"/>
    </source>
</evidence>